<evidence type="ECO:0000313" key="2">
    <source>
        <dbReference type="Proteomes" id="UP001246473"/>
    </source>
</evidence>
<dbReference type="Proteomes" id="UP001246473">
    <property type="component" value="Unassembled WGS sequence"/>
</dbReference>
<comment type="caution">
    <text evidence="1">The sequence shown here is derived from an EMBL/GenBank/DDBJ whole genome shotgun (WGS) entry which is preliminary data.</text>
</comment>
<evidence type="ECO:0000313" key="1">
    <source>
        <dbReference type="EMBL" id="MDT8844037.1"/>
    </source>
</evidence>
<protein>
    <submittedName>
        <fullName evidence="1">Uncharacterized protein</fullName>
    </submittedName>
</protein>
<name>A0AAP5QKN8_9BURK</name>
<gene>
    <name evidence="1" type="ORF">ParKJ_42420</name>
</gene>
<sequence>MSNAYLNVRAAFALAKVASITDLSTDRMKLVLADAQALGYRDSAFSPTSQLPVPVYFADEPRLAEAWQGGVVTQESEEETSGMCSFCFKGYEIWQCPHLAD</sequence>
<accession>A0AAP5QKN8</accession>
<reference evidence="1" key="1">
    <citation type="submission" date="2022-08" db="EMBL/GenBank/DDBJ databases">
        <authorList>
            <person name="Kim S.-J."/>
        </authorList>
    </citation>
    <scope>NUCLEOTIDE SEQUENCE</scope>
    <source>
        <strain evidence="1">KJ</strain>
    </source>
</reference>
<organism evidence="1 2">
    <name type="scientific">Paraburkholderia fungorum</name>
    <dbReference type="NCBI Taxonomy" id="134537"/>
    <lineage>
        <taxon>Bacteria</taxon>
        <taxon>Pseudomonadati</taxon>
        <taxon>Pseudomonadota</taxon>
        <taxon>Betaproteobacteria</taxon>
        <taxon>Burkholderiales</taxon>
        <taxon>Burkholderiaceae</taxon>
        <taxon>Paraburkholderia</taxon>
    </lineage>
</organism>
<dbReference type="RefSeq" id="WP_315697826.1">
    <property type="nucleotide sequence ID" value="NZ_JANSLM010000046.1"/>
</dbReference>
<proteinExistence type="predicted"/>
<dbReference type="EMBL" id="JANSLM010000046">
    <property type="protein sequence ID" value="MDT8844037.1"/>
    <property type="molecule type" value="Genomic_DNA"/>
</dbReference>
<dbReference type="AlphaFoldDB" id="A0AAP5QKN8"/>